<reference evidence="2" key="1">
    <citation type="submission" date="2021-02" db="EMBL/GenBank/DDBJ databases">
        <authorList>
            <person name="Dougan E. K."/>
            <person name="Rhodes N."/>
            <person name="Thang M."/>
            <person name="Chan C."/>
        </authorList>
    </citation>
    <scope>NUCLEOTIDE SEQUENCE</scope>
</reference>
<evidence type="ECO:0000313" key="3">
    <source>
        <dbReference type="Proteomes" id="UP000654075"/>
    </source>
</evidence>
<dbReference type="Gene3D" id="3.80.10.10">
    <property type="entry name" value="Ribonuclease Inhibitor"/>
    <property type="match status" value="1"/>
</dbReference>
<dbReference type="PANTHER" id="PTHR24113">
    <property type="entry name" value="RAN GTPASE-ACTIVATING PROTEIN 1"/>
    <property type="match status" value="1"/>
</dbReference>
<name>A0A813DF35_POLGL</name>
<gene>
    <name evidence="2" type="ORF">PGLA1383_LOCUS5088</name>
</gene>
<dbReference type="InterPro" id="IPR001611">
    <property type="entry name" value="Leu-rich_rpt"/>
</dbReference>
<dbReference type="AlphaFoldDB" id="A0A813DF35"/>
<dbReference type="InterPro" id="IPR032675">
    <property type="entry name" value="LRR_dom_sf"/>
</dbReference>
<comment type="caution">
    <text evidence="2">The sequence shown here is derived from an EMBL/GenBank/DDBJ whole genome shotgun (WGS) entry which is preliminary data.</text>
</comment>
<dbReference type="Pfam" id="PF13516">
    <property type="entry name" value="LRR_6"/>
    <property type="match status" value="3"/>
</dbReference>
<dbReference type="SMART" id="SM00368">
    <property type="entry name" value="LRR_RI"/>
    <property type="match status" value="3"/>
</dbReference>
<dbReference type="GO" id="GO:0005096">
    <property type="term" value="F:GTPase activator activity"/>
    <property type="evidence" value="ECO:0007669"/>
    <property type="project" value="InterPro"/>
</dbReference>
<evidence type="ECO:0000256" key="1">
    <source>
        <dbReference type="SAM" id="MobiDB-lite"/>
    </source>
</evidence>
<evidence type="ECO:0000313" key="2">
    <source>
        <dbReference type="EMBL" id="CAE8586206.1"/>
    </source>
</evidence>
<dbReference type="GO" id="GO:0048471">
    <property type="term" value="C:perinuclear region of cytoplasm"/>
    <property type="evidence" value="ECO:0007669"/>
    <property type="project" value="TreeGrafter"/>
</dbReference>
<dbReference type="Proteomes" id="UP000654075">
    <property type="component" value="Unassembled WGS sequence"/>
</dbReference>
<dbReference type="InterPro" id="IPR027038">
    <property type="entry name" value="RanGap"/>
</dbReference>
<accession>A0A813DF35</accession>
<organism evidence="2 3">
    <name type="scientific">Polarella glacialis</name>
    <name type="common">Dinoflagellate</name>
    <dbReference type="NCBI Taxonomy" id="89957"/>
    <lineage>
        <taxon>Eukaryota</taxon>
        <taxon>Sar</taxon>
        <taxon>Alveolata</taxon>
        <taxon>Dinophyceae</taxon>
        <taxon>Suessiales</taxon>
        <taxon>Suessiaceae</taxon>
        <taxon>Polarella</taxon>
    </lineage>
</organism>
<sequence length="193" mass="20639">YPSMLSNIFRYKGDELPMEVVGEWLSRDDHQRYVCIDLPSKKISDDTAMLINSLAMRCRRLHTLKLGGNRIGDEGAASLAMAMPHLSAITHLDLSSNSITGKGADNIAGAFLREQVGGSSSSRSRAPGSENGSASALPGLEDAGRQGGRAGGTRLLDLSHNPLEDSGVEAVARHLRHQARLRLRGVNCTHNGA</sequence>
<feature type="non-terminal residue" evidence="2">
    <location>
        <position position="193"/>
    </location>
</feature>
<dbReference type="GO" id="GO:0005829">
    <property type="term" value="C:cytosol"/>
    <property type="evidence" value="ECO:0007669"/>
    <property type="project" value="TreeGrafter"/>
</dbReference>
<dbReference type="EMBL" id="CAJNNV010001953">
    <property type="protein sequence ID" value="CAE8586206.1"/>
    <property type="molecule type" value="Genomic_DNA"/>
</dbReference>
<dbReference type="GO" id="GO:0006913">
    <property type="term" value="P:nucleocytoplasmic transport"/>
    <property type="evidence" value="ECO:0007669"/>
    <property type="project" value="TreeGrafter"/>
</dbReference>
<dbReference type="SUPFAM" id="SSF52047">
    <property type="entry name" value="RNI-like"/>
    <property type="match status" value="1"/>
</dbReference>
<protein>
    <submittedName>
        <fullName evidence="2">Uncharacterized protein</fullName>
    </submittedName>
</protein>
<dbReference type="GO" id="GO:0031267">
    <property type="term" value="F:small GTPase binding"/>
    <property type="evidence" value="ECO:0007669"/>
    <property type="project" value="TreeGrafter"/>
</dbReference>
<feature type="region of interest" description="Disordered" evidence="1">
    <location>
        <begin position="115"/>
        <end position="158"/>
    </location>
</feature>
<dbReference type="GO" id="GO:0005634">
    <property type="term" value="C:nucleus"/>
    <property type="evidence" value="ECO:0007669"/>
    <property type="project" value="TreeGrafter"/>
</dbReference>
<keyword evidence="3" id="KW-1185">Reference proteome</keyword>
<proteinExistence type="predicted"/>
<feature type="non-terminal residue" evidence="2">
    <location>
        <position position="1"/>
    </location>
</feature>
<dbReference type="OrthoDB" id="120976at2759"/>
<dbReference type="PANTHER" id="PTHR24113:SF15">
    <property type="entry name" value="NACHT DOMAIN-CONTAINING PROTEIN"/>
    <property type="match status" value="1"/>
</dbReference>